<dbReference type="Pfam" id="PF13518">
    <property type="entry name" value="HTH_28"/>
    <property type="match status" value="1"/>
</dbReference>
<feature type="domain" description="Insertion element IS150 protein InsJ-like helix-turn-helix" evidence="1">
    <location>
        <begin position="11"/>
        <end position="47"/>
    </location>
</feature>
<dbReference type="InterPro" id="IPR055247">
    <property type="entry name" value="InsJ-like_HTH"/>
</dbReference>
<keyword evidence="3" id="KW-1185">Reference proteome</keyword>
<evidence type="ECO:0000259" key="1">
    <source>
        <dbReference type="Pfam" id="PF13518"/>
    </source>
</evidence>
<organism evidence="2 3">
    <name type="scientific">[Clostridium] ultunense Esp</name>
    <dbReference type="NCBI Taxonomy" id="1288971"/>
    <lineage>
        <taxon>Bacteria</taxon>
        <taxon>Bacillati</taxon>
        <taxon>Bacillota</taxon>
        <taxon>Tissierellia</taxon>
        <taxon>Tissierellales</taxon>
        <taxon>Tepidimicrobiaceae</taxon>
        <taxon>Schnuerera</taxon>
    </lineage>
</organism>
<reference evidence="2 3" key="1">
    <citation type="submission" date="2016-11" db="EMBL/GenBank/DDBJ databases">
        <authorList>
            <person name="Manzoor S."/>
        </authorList>
    </citation>
    <scope>NUCLEOTIDE SEQUENCE [LARGE SCALE GENOMIC DNA]</scope>
    <source>
        <strain evidence="2">Clostridium ultunense strain Esp</strain>
    </source>
</reference>
<accession>A0A1M4PKZ7</accession>
<dbReference type="RefSeq" id="WP_179956609.1">
    <property type="nucleotide sequence ID" value="NZ_LT669839.1"/>
</dbReference>
<gene>
    <name evidence="2" type="ORF">CUESP1_0716</name>
</gene>
<dbReference type="AlphaFoldDB" id="A0A1M4PKZ7"/>
<evidence type="ECO:0000313" key="2">
    <source>
        <dbReference type="EMBL" id="SHD76097.1"/>
    </source>
</evidence>
<dbReference type="SUPFAM" id="SSF46689">
    <property type="entry name" value="Homeodomain-like"/>
    <property type="match status" value="1"/>
</dbReference>
<dbReference type="EMBL" id="LT669839">
    <property type="protein sequence ID" value="SHD76097.1"/>
    <property type="molecule type" value="Genomic_DNA"/>
</dbReference>
<sequence>MKTIITEEMRFRQRIVEYAIKYNNNAKAARRYHTSRQQVWRWRKKYDGTVQSLANGSRQATFTS</sequence>
<dbReference type="InterPro" id="IPR009057">
    <property type="entry name" value="Homeodomain-like_sf"/>
</dbReference>
<proteinExistence type="predicted"/>
<evidence type="ECO:0000313" key="3">
    <source>
        <dbReference type="Proteomes" id="UP000245423"/>
    </source>
</evidence>
<name>A0A1M4PKZ7_9FIRM</name>
<protein>
    <recommendedName>
        <fullName evidence="1">Insertion element IS150 protein InsJ-like helix-turn-helix domain-containing protein</fullName>
    </recommendedName>
</protein>
<dbReference type="Proteomes" id="UP000245423">
    <property type="component" value="Chromosome 1"/>
</dbReference>